<feature type="transmembrane region" description="Helical" evidence="2">
    <location>
        <begin position="122"/>
        <end position="140"/>
    </location>
</feature>
<dbReference type="InParanoid" id="A9UV87"/>
<accession>A9UV87</accession>
<dbReference type="AlphaFoldDB" id="A9UV87"/>
<reference evidence="3 4" key="1">
    <citation type="journal article" date="2008" name="Nature">
        <title>The genome of the choanoflagellate Monosiga brevicollis and the origin of metazoans.</title>
        <authorList>
            <consortium name="JGI Sequencing"/>
            <person name="King N."/>
            <person name="Westbrook M.J."/>
            <person name="Young S.L."/>
            <person name="Kuo A."/>
            <person name="Abedin M."/>
            <person name="Chapman J."/>
            <person name="Fairclough S."/>
            <person name="Hellsten U."/>
            <person name="Isogai Y."/>
            <person name="Letunic I."/>
            <person name="Marr M."/>
            <person name="Pincus D."/>
            <person name="Putnam N."/>
            <person name="Rokas A."/>
            <person name="Wright K.J."/>
            <person name="Zuzow R."/>
            <person name="Dirks W."/>
            <person name="Good M."/>
            <person name="Goodstein D."/>
            <person name="Lemons D."/>
            <person name="Li W."/>
            <person name="Lyons J.B."/>
            <person name="Morris A."/>
            <person name="Nichols S."/>
            <person name="Richter D.J."/>
            <person name="Salamov A."/>
            <person name="Bork P."/>
            <person name="Lim W.A."/>
            <person name="Manning G."/>
            <person name="Miller W.T."/>
            <person name="McGinnis W."/>
            <person name="Shapiro H."/>
            <person name="Tjian R."/>
            <person name="Grigoriev I.V."/>
            <person name="Rokhsar D."/>
        </authorList>
    </citation>
    <scope>NUCLEOTIDE SEQUENCE [LARGE SCALE GENOMIC DNA]</scope>
    <source>
        <strain evidence="4">MX1 / ATCC 50154</strain>
    </source>
</reference>
<dbReference type="GeneID" id="5889356"/>
<feature type="compositionally biased region" description="Basic and acidic residues" evidence="1">
    <location>
        <begin position="212"/>
        <end position="224"/>
    </location>
</feature>
<dbReference type="EMBL" id="CH991546">
    <property type="protein sequence ID" value="EDQ90851.1"/>
    <property type="molecule type" value="Genomic_DNA"/>
</dbReference>
<feature type="transmembrane region" description="Helical" evidence="2">
    <location>
        <begin position="55"/>
        <end position="77"/>
    </location>
</feature>
<feature type="region of interest" description="Disordered" evidence="1">
    <location>
        <begin position="193"/>
        <end position="224"/>
    </location>
</feature>
<protein>
    <submittedName>
        <fullName evidence="3">Uncharacterized protein</fullName>
    </submittedName>
</protein>
<keyword evidence="2" id="KW-1133">Transmembrane helix</keyword>
<feature type="transmembrane region" description="Helical" evidence="2">
    <location>
        <begin position="160"/>
        <end position="178"/>
    </location>
</feature>
<evidence type="ECO:0000313" key="4">
    <source>
        <dbReference type="Proteomes" id="UP000001357"/>
    </source>
</evidence>
<sequence>MWSPSESLVEQAGVGVYALAIVLALYYGHEAQARRRHAQLAPGVLRSAIWESTALYLLELLAAFTAGFSPLVAAVVLNQAEAWHVAFAACCPAAWLLHIYVLSNWPECLLTRGSARVDRLPALLRIINMLATCHAAMVFYQVLQQPDVFSYYEQLLKMTYAGGVSVLFLVAMAGRWLAPLRLFQFTADTRSVQATDEGSHGPASTQGLSLNEDPHDAELNNDDERAALLPARDAQEALRRLRDYPSCRHQGRSAESQSCKACQEGVR</sequence>
<feature type="transmembrane region" description="Helical" evidence="2">
    <location>
        <begin position="83"/>
        <end position="102"/>
    </location>
</feature>
<dbReference type="RefSeq" id="XP_001744148.1">
    <property type="nucleotide sequence ID" value="XM_001744096.1"/>
</dbReference>
<dbReference type="KEGG" id="mbr:MONBRDRAFT_23924"/>
<feature type="transmembrane region" description="Helical" evidence="2">
    <location>
        <begin position="12"/>
        <end position="28"/>
    </location>
</feature>
<gene>
    <name evidence="3" type="ORF">MONBRDRAFT_23924</name>
</gene>
<evidence type="ECO:0000256" key="2">
    <source>
        <dbReference type="SAM" id="Phobius"/>
    </source>
</evidence>
<evidence type="ECO:0000256" key="1">
    <source>
        <dbReference type="SAM" id="MobiDB-lite"/>
    </source>
</evidence>
<keyword evidence="2" id="KW-0812">Transmembrane</keyword>
<proteinExistence type="predicted"/>
<feature type="compositionally biased region" description="Polar residues" evidence="1">
    <location>
        <begin position="193"/>
        <end position="209"/>
    </location>
</feature>
<name>A9UV87_MONBE</name>
<feature type="region of interest" description="Disordered" evidence="1">
    <location>
        <begin position="245"/>
        <end position="267"/>
    </location>
</feature>
<evidence type="ECO:0000313" key="3">
    <source>
        <dbReference type="EMBL" id="EDQ90851.1"/>
    </source>
</evidence>
<organism evidence="3 4">
    <name type="scientific">Monosiga brevicollis</name>
    <name type="common">Choanoflagellate</name>
    <dbReference type="NCBI Taxonomy" id="81824"/>
    <lineage>
        <taxon>Eukaryota</taxon>
        <taxon>Choanoflagellata</taxon>
        <taxon>Craspedida</taxon>
        <taxon>Salpingoecidae</taxon>
        <taxon>Monosiga</taxon>
    </lineage>
</organism>
<dbReference type="Proteomes" id="UP000001357">
    <property type="component" value="Unassembled WGS sequence"/>
</dbReference>
<keyword evidence="4" id="KW-1185">Reference proteome</keyword>
<keyword evidence="2" id="KW-0472">Membrane</keyword>